<dbReference type="Proteomes" id="UP000602510">
    <property type="component" value="Unassembled WGS sequence"/>
</dbReference>
<evidence type="ECO:0000313" key="3">
    <source>
        <dbReference type="Proteomes" id="UP000602510"/>
    </source>
</evidence>
<evidence type="ECO:0000256" key="1">
    <source>
        <dbReference type="SAM" id="MobiDB-lite"/>
    </source>
</evidence>
<keyword evidence="3" id="KW-1185">Reference proteome</keyword>
<organism evidence="2 3">
    <name type="scientific">Phytophthora infestans</name>
    <name type="common">Potato late blight agent</name>
    <name type="synonym">Botrytis infestans</name>
    <dbReference type="NCBI Taxonomy" id="4787"/>
    <lineage>
        <taxon>Eukaryota</taxon>
        <taxon>Sar</taxon>
        <taxon>Stramenopiles</taxon>
        <taxon>Oomycota</taxon>
        <taxon>Peronosporomycetes</taxon>
        <taxon>Peronosporales</taxon>
        <taxon>Peronosporaceae</taxon>
        <taxon>Phytophthora</taxon>
    </lineage>
</organism>
<sequence>MQARNELLSDAAFFEEAADFLDRNCFSPTSTLFTDVDERETNVGTEMLAILESSEGASSHLSSTTPSPSETSADERDLAIVALTMHREKEKLRRRKQRQHVKDELDKLRQRCSVWKEIALKQWEERQRSETEKRRLTTTAKVQATYIKDLRRLLNLHENSAALESTVPRFTITDTTDHRLETPDVSMFSTLLQKICASFAGIDDILTGCGLPDMPIGVTSSIHWCDGTGELKYHQSLHKFFLPFDLDTAEKSCWGSFNLQQHQRDRKNYDGIGDSDNTVAFKYRVIRRLASGTTVSVVQRLVGRRFIEQNRATCIWKIYTEGEGIFRGMHSNLTAWSRLRPIPDGSGTSGEICIRQFPVLFNASPPSADEFYRLLQAVLDEDKHESFTVIRKGLPV</sequence>
<comment type="caution">
    <text evidence="2">The sequence shown here is derived from an EMBL/GenBank/DDBJ whole genome shotgun (WGS) entry which is preliminary data.</text>
</comment>
<accession>A0A833T5C8</accession>
<protein>
    <recommendedName>
        <fullName evidence="4">M96 mating-specific protein family</fullName>
    </recommendedName>
</protein>
<reference evidence="2" key="1">
    <citation type="submission" date="2020-04" db="EMBL/GenBank/DDBJ databases">
        <title>Hybrid Assembly of Korean Phytophthora infestans isolates.</title>
        <authorList>
            <person name="Prokchorchik M."/>
            <person name="Lee Y."/>
            <person name="Seo J."/>
            <person name="Cho J.-H."/>
            <person name="Park Y.-E."/>
            <person name="Jang D.-C."/>
            <person name="Im J.-S."/>
            <person name="Choi J.-G."/>
            <person name="Park H.-J."/>
            <person name="Lee G.-B."/>
            <person name="Lee Y.-G."/>
            <person name="Hong S.-Y."/>
            <person name="Cho K."/>
            <person name="Sohn K.H."/>
        </authorList>
    </citation>
    <scope>NUCLEOTIDE SEQUENCE</scope>
    <source>
        <strain evidence="2">KR_1_A1</strain>
    </source>
</reference>
<feature type="compositionally biased region" description="Low complexity" evidence="1">
    <location>
        <begin position="53"/>
        <end position="71"/>
    </location>
</feature>
<dbReference type="EMBL" id="WSZM01000001">
    <property type="protein sequence ID" value="KAF4047458.1"/>
    <property type="molecule type" value="Genomic_DNA"/>
</dbReference>
<name>A0A833T5C8_PHYIN</name>
<evidence type="ECO:0000313" key="2">
    <source>
        <dbReference type="EMBL" id="KAF4047458.1"/>
    </source>
</evidence>
<evidence type="ECO:0008006" key="4">
    <source>
        <dbReference type="Google" id="ProtNLM"/>
    </source>
</evidence>
<proteinExistence type="predicted"/>
<feature type="region of interest" description="Disordered" evidence="1">
    <location>
        <begin position="53"/>
        <end position="75"/>
    </location>
</feature>
<gene>
    <name evidence="2" type="ORF">GN244_ATG00007</name>
</gene>
<dbReference type="AlphaFoldDB" id="A0A833T5C8"/>